<feature type="compositionally biased region" description="Basic and acidic residues" evidence="1">
    <location>
        <begin position="181"/>
        <end position="207"/>
    </location>
</feature>
<protein>
    <submittedName>
        <fullName evidence="2">Uncharacterized protein</fullName>
    </submittedName>
</protein>
<evidence type="ECO:0000313" key="2">
    <source>
        <dbReference type="EMBL" id="OKP12133.1"/>
    </source>
</evidence>
<gene>
    <name evidence="2" type="ORF">PENSUB_2293</name>
</gene>
<comment type="caution">
    <text evidence="2">The sequence shown here is derived from an EMBL/GenBank/DDBJ whole genome shotgun (WGS) entry which is preliminary data.</text>
</comment>
<reference evidence="2 3" key="1">
    <citation type="submission" date="2016-10" db="EMBL/GenBank/DDBJ databases">
        <title>Genome sequence of the ascomycete fungus Penicillium subrubescens.</title>
        <authorList>
            <person name="De Vries R.P."/>
            <person name="Peng M."/>
            <person name="Dilokpimol A."/>
            <person name="Hilden K."/>
            <person name="Makela M.R."/>
            <person name="Grigoriev I."/>
            <person name="Riley R."/>
            <person name="Granchi Z."/>
        </authorList>
    </citation>
    <scope>NUCLEOTIDE SEQUENCE [LARGE SCALE GENOMIC DNA]</scope>
    <source>
        <strain evidence="2 3">CBS 132785</strain>
    </source>
</reference>
<dbReference type="AlphaFoldDB" id="A0A1Q5UI50"/>
<evidence type="ECO:0000313" key="3">
    <source>
        <dbReference type="Proteomes" id="UP000186955"/>
    </source>
</evidence>
<dbReference type="Proteomes" id="UP000186955">
    <property type="component" value="Unassembled WGS sequence"/>
</dbReference>
<dbReference type="EMBL" id="MNBE01000245">
    <property type="protein sequence ID" value="OKP12133.1"/>
    <property type="molecule type" value="Genomic_DNA"/>
</dbReference>
<feature type="compositionally biased region" description="Low complexity" evidence="1">
    <location>
        <begin position="152"/>
        <end position="169"/>
    </location>
</feature>
<keyword evidence="3" id="KW-1185">Reference proteome</keyword>
<dbReference type="STRING" id="1316194.A0A1Q5UI50"/>
<feature type="region of interest" description="Disordered" evidence="1">
    <location>
        <begin position="145"/>
        <end position="207"/>
    </location>
</feature>
<organism evidence="2 3">
    <name type="scientific">Penicillium subrubescens</name>
    <dbReference type="NCBI Taxonomy" id="1316194"/>
    <lineage>
        <taxon>Eukaryota</taxon>
        <taxon>Fungi</taxon>
        <taxon>Dikarya</taxon>
        <taxon>Ascomycota</taxon>
        <taxon>Pezizomycotina</taxon>
        <taxon>Eurotiomycetes</taxon>
        <taxon>Eurotiomycetidae</taxon>
        <taxon>Eurotiales</taxon>
        <taxon>Aspergillaceae</taxon>
        <taxon>Penicillium</taxon>
    </lineage>
</organism>
<evidence type="ECO:0000256" key="1">
    <source>
        <dbReference type="SAM" id="MobiDB-lite"/>
    </source>
</evidence>
<accession>A0A1Q5UI50</accession>
<sequence>MASGTRTMTGIAMLRKYGNFGSGHPNFGAPDVNIPGTGIHARNWPYDQNNNQDCWTDSNGQWHQVNQNNQGGWTDANEQQNQGGWTDANDQWHANQKRDIVPGVGAPDHYDNYCEQEEANHHQEHEGDRETAEDVTSALLPGPVVARNYPQHHNSWNNSDNDNDGWNHNVPQANPVENYNDEAHDDDHHNKDHHEDKGIDATDEKLE</sequence>
<proteinExistence type="predicted"/>
<name>A0A1Q5UI50_9EURO</name>